<protein>
    <submittedName>
        <fullName evidence="5">Interleukin-1 receptor-associated kinase-like 2</fullName>
    </submittedName>
</protein>
<dbReference type="SUPFAM" id="SSF56112">
    <property type="entry name" value="Protein kinase-like (PK-like)"/>
    <property type="match status" value="1"/>
</dbReference>
<keyword evidence="5" id="KW-0808">Transferase</keyword>
<dbReference type="PANTHER" id="PTHR27001:SF934">
    <property type="entry name" value="INTERLEUKIN-1 RECEPTOR-ASSOCIATED KINASE-LIKE 2"/>
    <property type="match status" value="1"/>
</dbReference>
<keyword evidence="2" id="KW-0067">ATP-binding</keyword>
<dbReference type="Pfam" id="PF07714">
    <property type="entry name" value="PK_Tyr_Ser-Thr"/>
    <property type="match status" value="1"/>
</dbReference>
<reference evidence="5" key="1">
    <citation type="journal article" date="2021" name="Evol. Appl.">
        <title>The genome of the Pyrenean desman and the effects of bottlenecks and inbreeding on the genomic landscape of an endangered species.</title>
        <authorList>
            <person name="Escoda L."/>
            <person name="Castresana J."/>
        </authorList>
    </citation>
    <scope>NUCLEOTIDE SEQUENCE</scope>
    <source>
        <strain evidence="5">IBE-C5619</strain>
    </source>
</reference>
<comment type="caution">
    <text evidence="5">The sequence shown here is derived from an EMBL/GenBank/DDBJ whole genome shotgun (WGS) entry which is preliminary data.</text>
</comment>
<dbReference type="InterPro" id="IPR011009">
    <property type="entry name" value="Kinase-like_dom_sf"/>
</dbReference>
<dbReference type="InterPro" id="IPR000719">
    <property type="entry name" value="Prot_kinase_dom"/>
</dbReference>
<dbReference type="GO" id="GO:0005524">
    <property type="term" value="F:ATP binding"/>
    <property type="evidence" value="ECO:0007669"/>
    <property type="project" value="UniProtKB-KW"/>
</dbReference>
<dbReference type="OrthoDB" id="4062651at2759"/>
<feature type="compositionally biased region" description="Low complexity" evidence="3">
    <location>
        <begin position="681"/>
        <end position="698"/>
    </location>
</feature>
<evidence type="ECO:0000256" key="3">
    <source>
        <dbReference type="SAM" id="MobiDB-lite"/>
    </source>
</evidence>
<dbReference type="GO" id="GO:0005886">
    <property type="term" value="C:plasma membrane"/>
    <property type="evidence" value="ECO:0007669"/>
    <property type="project" value="TreeGrafter"/>
</dbReference>
<keyword evidence="5" id="KW-0675">Receptor</keyword>
<evidence type="ECO:0000259" key="4">
    <source>
        <dbReference type="PROSITE" id="PS50011"/>
    </source>
</evidence>
<dbReference type="Proteomes" id="UP000700334">
    <property type="component" value="Unassembled WGS sequence"/>
</dbReference>
<organism evidence="5 6">
    <name type="scientific">Galemys pyrenaicus</name>
    <name type="common">Iberian desman</name>
    <name type="synonym">Pyrenean desman</name>
    <dbReference type="NCBI Taxonomy" id="202257"/>
    <lineage>
        <taxon>Eukaryota</taxon>
        <taxon>Metazoa</taxon>
        <taxon>Chordata</taxon>
        <taxon>Craniata</taxon>
        <taxon>Vertebrata</taxon>
        <taxon>Euteleostomi</taxon>
        <taxon>Mammalia</taxon>
        <taxon>Eutheria</taxon>
        <taxon>Laurasiatheria</taxon>
        <taxon>Eulipotyphla</taxon>
        <taxon>Talpidae</taxon>
        <taxon>Galemys</taxon>
    </lineage>
</organism>
<dbReference type="GO" id="GO:0004672">
    <property type="term" value="F:protein kinase activity"/>
    <property type="evidence" value="ECO:0007669"/>
    <property type="project" value="InterPro"/>
</dbReference>
<dbReference type="Gene3D" id="1.10.510.10">
    <property type="entry name" value="Transferase(Phosphotransferase) domain 1"/>
    <property type="match status" value="1"/>
</dbReference>
<feature type="domain" description="Protein kinase" evidence="4">
    <location>
        <begin position="328"/>
        <end position="597"/>
    </location>
</feature>
<evidence type="ECO:0000313" key="6">
    <source>
        <dbReference type="Proteomes" id="UP000700334"/>
    </source>
</evidence>
<dbReference type="InterPro" id="IPR001245">
    <property type="entry name" value="Ser-Thr/Tyr_kinase_cat_dom"/>
</dbReference>
<feature type="non-terminal residue" evidence="5">
    <location>
        <position position="1"/>
    </location>
</feature>
<evidence type="ECO:0000256" key="1">
    <source>
        <dbReference type="ARBA" id="ARBA00022741"/>
    </source>
</evidence>
<dbReference type="AlphaFoldDB" id="A0A8J6AA76"/>
<sequence length="737" mass="78953">AAATCSGCDRAARRSPCAGRPCSLDASSRSPCCPNSSSALGPGARAPAEPPQWPRRLWPVPPAPGPRGRSLPLRRRLEGNWVLTPLCALLCSLHEGLEVTRVSATCCLATCERGSHLGRTCKAVWPPWNAGPEPARASLLPPCEDAPRSLKTPPSDSKPFGGLGRERGEKAGGSPSLLRVAGWEAGGAAGSSSVSSCFVCASVRSLTTLRLLCARFREGKWWEQRSVQSPPASPRRPCARFPGACRTQAPDPAWPCPVDGPSSPQLWCSRSPRGTGRTSPCWFHPHPVSSLESQNVSASCPQLDALQSLSEDVLFWREADVVQATDNFSQQHKVCEGTFADIYRGQRHGTPLIFKKLREMTSGPGSVAKFFQAEVQLCRRCRHPNVLALLGFCTGKQFYSLIYPYMANGSLQDRLQRQGDTDPLSWPQRVQVCSGLLQAVAHLHGLDLVHGNVKSSNVLLDQNFAPKLAHPVAHLRPVRRGPGCSATRTRLFQAAVAYLPEDCLRVGQLGRRGDIFGCGIVLAEVLTGIPAADGSRSPVYLKDLLLGTVPSGTPSLCSRKTGVERVMAKEICLRYLEKRAGHLREDCAEALATAACLCLQRRNASLAEVCGWVAMAEERLCSQGASLPGSGLSEGSGLSSNTPEETDDVDLSSLRASSSGTAPSPPRMEGGETGAGDRRAQAAGGAEADTAEACASARSPKDETSWKIEINEAKRTLMENILLYEEDKLDSSELFGP</sequence>
<dbReference type="EMBL" id="JAGFMF010011663">
    <property type="protein sequence ID" value="KAG8516898.1"/>
    <property type="molecule type" value="Genomic_DNA"/>
</dbReference>
<feature type="compositionally biased region" description="Pro residues" evidence="3">
    <location>
        <begin position="48"/>
        <end position="65"/>
    </location>
</feature>
<feature type="compositionally biased region" description="Low complexity" evidence="3">
    <location>
        <begin position="27"/>
        <end position="38"/>
    </location>
</feature>
<gene>
    <name evidence="5" type="ORF">J0S82_013453</name>
</gene>
<dbReference type="FunFam" id="3.30.200.20:FF:000412">
    <property type="entry name" value="interleukin-1 receptor-associated kinase-like 2"/>
    <property type="match status" value="1"/>
</dbReference>
<name>A0A8J6AA76_GALPY</name>
<feature type="region of interest" description="Disordered" evidence="3">
    <location>
        <begin position="629"/>
        <end position="706"/>
    </location>
</feature>
<feature type="region of interest" description="Disordered" evidence="3">
    <location>
        <begin position="136"/>
        <end position="175"/>
    </location>
</feature>
<accession>A0A8J6AA76</accession>
<evidence type="ECO:0000313" key="5">
    <source>
        <dbReference type="EMBL" id="KAG8516898.1"/>
    </source>
</evidence>
<keyword evidence="5" id="KW-0418">Kinase</keyword>
<feature type="compositionally biased region" description="Low complexity" evidence="3">
    <location>
        <begin position="629"/>
        <end position="640"/>
    </location>
</feature>
<dbReference type="FunFam" id="1.10.510.10:FF:000586">
    <property type="entry name" value="Interleukin-1 receptor-associated kinase-like 2"/>
    <property type="match status" value="1"/>
</dbReference>
<keyword evidence="6" id="KW-1185">Reference proteome</keyword>
<dbReference type="Gene3D" id="3.30.200.20">
    <property type="entry name" value="Phosphorylase Kinase, domain 1"/>
    <property type="match status" value="1"/>
</dbReference>
<dbReference type="PROSITE" id="PS50011">
    <property type="entry name" value="PROTEIN_KINASE_DOM"/>
    <property type="match status" value="1"/>
</dbReference>
<feature type="region of interest" description="Disordered" evidence="3">
    <location>
        <begin position="1"/>
        <end position="71"/>
    </location>
</feature>
<dbReference type="PANTHER" id="PTHR27001">
    <property type="entry name" value="OS01G0253100 PROTEIN"/>
    <property type="match status" value="1"/>
</dbReference>
<evidence type="ECO:0000256" key="2">
    <source>
        <dbReference type="ARBA" id="ARBA00022840"/>
    </source>
</evidence>
<keyword evidence="1" id="KW-0547">Nucleotide-binding</keyword>
<proteinExistence type="predicted"/>